<accession>A0A9Q3FE76</accession>
<evidence type="ECO:0000256" key="1">
    <source>
        <dbReference type="SAM" id="MobiDB-lite"/>
    </source>
</evidence>
<evidence type="ECO:0000313" key="2">
    <source>
        <dbReference type="EMBL" id="MBW0538666.1"/>
    </source>
</evidence>
<proteinExistence type="predicted"/>
<dbReference type="AlphaFoldDB" id="A0A9Q3FE76"/>
<comment type="caution">
    <text evidence="2">The sequence shown here is derived from an EMBL/GenBank/DDBJ whole genome shotgun (WGS) entry which is preliminary data.</text>
</comment>
<name>A0A9Q3FE76_9BASI</name>
<dbReference type="OrthoDB" id="2506484at2759"/>
<keyword evidence="3" id="KW-1185">Reference proteome</keyword>
<feature type="compositionally biased region" description="Basic and acidic residues" evidence="1">
    <location>
        <begin position="290"/>
        <end position="301"/>
    </location>
</feature>
<gene>
    <name evidence="2" type="ORF">O181_078381</name>
</gene>
<evidence type="ECO:0000313" key="3">
    <source>
        <dbReference type="Proteomes" id="UP000765509"/>
    </source>
</evidence>
<feature type="region of interest" description="Disordered" evidence="1">
    <location>
        <begin position="290"/>
        <end position="314"/>
    </location>
</feature>
<reference evidence="2" key="1">
    <citation type="submission" date="2021-03" db="EMBL/GenBank/DDBJ databases">
        <title>Draft genome sequence of rust myrtle Austropuccinia psidii MF-1, a brazilian biotype.</title>
        <authorList>
            <person name="Quecine M.C."/>
            <person name="Pachon D.M.R."/>
            <person name="Bonatelli M.L."/>
            <person name="Correr F.H."/>
            <person name="Franceschini L.M."/>
            <person name="Leite T.F."/>
            <person name="Margarido G.R.A."/>
            <person name="Almeida C.A."/>
            <person name="Ferrarezi J.A."/>
            <person name="Labate C.A."/>
        </authorList>
    </citation>
    <scope>NUCLEOTIDE SEQUENCE</scope>
    <source>
        <strain evidence="2">MF-1</strain>
    </source>
</reference>
<dbReference type="EMBL" id="AVOT02043242">
    <property type="protein sequence ID" value="MBW0538666.1"/>
    <property type="molecule type" value="Genomic_DNA"/>
</dbReference>
<dbReference type="Proteomes" id="UP000765509">
    <property type="component" value="Unassembled WGS sequence"/>
</dbReference>
<protein>
    <submittedName>
        <fullName evidence="2">Uncharacterized protein</fullName>
    </submittedName>
</protein>
<feature type="compositionally biased region" description="Acidic residues" evidence="1">
    <location>
        <begin position="302"/>
        <end position="314"/>
    </location>
</feature>
<sequence>MENVRKPTHGFEIVLISRILEEFHLDLPPGQIYGFQRCLAGLPVSGIDNSDIKEVELELLSNTTRSNSLQAGRKYYAPVRVTKSSHEHTYIGIYNPQCTIPLGLANETCVESSNKLHTCGFGVVTDRKEKIYQIANNPETILSCTVRHNEWNPQERLQVTFNVTYIVRKKGTSNNFFGLFQVGREIGISGPLIDWDEENESWVVLVTGVSLSSAQQSMKSFISNPQVEDKKGNNIRRVVTKKSKKEHINIQGSPIQSSTILNDADLASCSKIEPQGEKLNFRKQPIIKLEKDFNPKDKTNDSEDGEISEMLEDD</sequence>
<organism evidence="2 3">
    <name type="scientific">Austropuccinia psidii MF-1</name>
    <dbReference type="NCBI Taxonomy" id="1389203"/>
    <lineage>
        <taxon>Eukaryota</taxon>
        <taxon>Fungi</taxon>
        <taxon>Dikarya</taxon>
        <taxon>Basidiomycota</taxon>
        <taxon>Pucciniomycotina</taxon>
        <taxon>Pucciniomycetes</taxon>
        <taxon>Pucciniales</taxon>
        <taxon>Sphaerophragmiaceae</taxon>
        <taxon>Austropuccinia</taxon>
    </lineage>
</organism>